<keyword evidence="2" id="KW-0812">Transmembrane</keyword>
<accession>A0A9W8TH91</accession>
<sequence length="183" mass="19732">MPIVSFKPIHNSYEAMGCTMSKATIKRHAEDGPQVCGPRKVQKLQKAQTATTKKKKEKTVVEPEVKAEDEKLVLTPREMMAILNTPLRPRPAPMPPREYTYGDGIKQSDDRATPPRNAEFTTRRGGPTITEGSLPTLGSPTADAHLYIIAHTSTSMPASPVTFLIVAAAAAAVVVTTTLGTLP</sequence>
<feature type="region of interest" description="Disordered" evidence="1">
    <location>
        <begin position="102"/>
        <end position="137"/>
    </location>
</feature>
<dbReference type="EMBL" id="JANPWZ010003477">
    <property type="protein sequence ID" value="KAJ3552468.1"/>
    <property type="molecule type" value="Genomic_DNA"/>
</dbReference>
<keyword evidence="2" id="KW-0472">Membrane</keyword>
<comment type="caution">
    <text evidence="3">The sequence shown here is derived from an EMBL/GenBank/DDBJ whole genome shotgun (WGS) entry which is preliminary data.</text>
</comment>
<evidence type="ECO:0000313" key="4">
    <source>
        <dbReference type="Proteomes" id="UP001148614"/>
    </source>
</evidence>
<protein>
    <submittedName>
        <fullName evidence="3">Uncharacterized protein</fullName>
    </submittedName>
</protein>
<evidence type="ECO:0000313" key="3">
    <source>
        <dbReference type="EMBL" id="KAJ3552468.1"/>
    </source>
</evidence>
<evidence type="ECO:0000256" key="1">
    <source>
        <dbReference type="SAM" id="MobiDB-lite"/>
    </source>
</evidence>
<feature type="transmembrane region" description="Helical" evidence="2">
    <location>
        <begin position="161"/>
        <end position="182"/>
    </location>
</feature>
<reference evidence="3" key="1">
    <citation type="submission" date="2022-07" db="EMBL/GenBank/DDBJ databases">
        <title>Genome Sequence of Xylaria arbuscula.</title>
        <authorList>
            <person name="Buettner E."/>
        </authorList>
    </citation>
    <scope>NUCLEOTIDE SEQUENCE</scope>
    <source>
        <strain evidence="3">VT107</strain>
    </source>
</reference>
<dbReference type="AlphaFoldDB" id="A0A9W8TH91"/>
<keyword evidence="2" id="KW-1133">Transmembrane helix</keyword>
<dbReference type="Proteomes" id="UP001148614">
    <property type="component" value="Unassembled WGS sequence"/>
</dbReference>
<evidence type="ECO:0000256" key="2">
    <source>
        <dbReference type="SAM" id="Phobius"/>
    </source>
</evidence>
<organism evidence="3 4">
    <name type="scientific">Xylaria arbuscula</name>
    <dbReference type="NCBI Taxonomy" id="114810"/>
    <lineage>
        <taxon>Eukaryota</taxon>
        <taxon>Fungi</taxon>
        <taxon>Dikarya</taxon>
        <taxon>Ascomycota</taxon>
        <taxon>Pezizomycotina</taxon>
        <taxon>Sordariomycetes</taxon>
        <taxon>Xylariomycetidae</taxon>
        <taxon>Xylariales</taxon>
        <taxon>Xylariaceae</taxon>
        <taxon>Xylaria</taxon>
    </lineage>
</organism>
<proteinExistence type="predicted"/>
<keyword evidence="4" id="KW-1185">Reference proteome</keyword>
<gene>
    <name evidence="3" type="ORF">NPX13_g11104</name>
</gene>
<name>A0A9W8TH91_9PEZI</name>